<dbReference type="EMBL" id="FXUB01000002">
    <property type="protein sequence ID" value="SMP11906.1"/>
    <property type="molecule type" value="Genomic_DNA"/>
</dbReference>
<dbReference type="InterPro" id="IPR011486">
    <property type="entry name" value="BBP2"/>
</dbReference>
<dbReference type="Proteomes" id="UP001157911">
    <property type="component" value="Unassembled WGS sequence"/>
</dbReference>
<dbReference type="Pfam" id="PF07642">
    <property type="entry name" value="BBP2"/>
    <property type="match status" value="1"/>
</dbReference>
<reference evidence="2 3" key="1">
    <citation type="submission" date="2017-05" db="EMBL/GenBank/DDBJ databases">
        <authorList>
            <person name="Varghese N."/>
            <person name="Submissions S."/>
        </authorList>
    </citation>
    <scope>NUCLEOTIDE SEQUENCE [LARGE SCALE GENOMIC DNA]</scope>
    <source>
        <strain evidence="2 3">DSM 15522</strain>
    </source>
</reference>
<evidence type="ECO:0000313" key="2">
    <source>
        <dbReference type="EMBL" id="SMP11906.1"/>
    </source>
</evidence>
<organism evidence="2 3">
    <name type="scientific">Desulfurobacterium pacificum</name>
    <dbReference type="NCBI Taxonomy" id="240166"/>
    <lineage>
        <taxon>Bacteria</taxon>
        <taxon>Pseudomonadati</taxon>
        <taxon>Aquificota</taxon>
        <taxon>Aquificia</taxon>
        <taxon>Desulfurobacteriales</taxon>
        <taxon>Desulfurobacteriaceae</taxon>
        <taxon>Desulfurobacterium</taxon>
    </lineage>
</organism>
<comment type="caution">
    <text evidence="2">The sequence shown here is derived from an EMBL/GenBank/DDBJ whole genome shotgun (WGS) entry which is preliminary data.</text>
</comment>
<evidence type="ECO:0000313" key="3">
    <source>
        <dbReference type="Proteomes" id="UP001157911"/>
    </source>
</evidence>
<name>A0ABY1NKH1_9BACT</name>
<evidence type="ECO:0000256" key="1">
    <source>
        <dbReference type="SAM" id="SignalP"/>
    </source>
</evidence>
<feature type="chain" id="PRO_5046092383" evidence="1">
    <location>
        <begin position="26"/>
        <end position="336"/>
    </location>
</feature>
<sequence>MRKGAKAILTSIILATVSYSTSMSAELKMQNVKLNVKGGITTTEFFETRAKTDGSSSNDLKLSDAILNLEATDGISGADFGLGTITEPTVLSSANNDNTAVIGEKTGIVWGFLYTSPFKNFKVEAGLLPTNVGYELAATYLNPNIVYGFVWNSQPFIYKGARVTYSASENFSLYAEYDKGKELNGNPENHAFAVGSIGSVDGIGYTVTYFDYANYKNLIDFTLSTEYKNFTFAINGDYQWLDKDNDKKGYGIAAYIIPTFGKLSIPLRVEYVKDTNNSGIYGFSKPTYSVTLTPTWKLSYNSKIRIEYSYAYSSDNTAFNGSNHKGTASFQLLFMF</sequence>
<keyword evidence="1" id="KW-0732">Signal</keyword>
<feature type="signal peptide" evidence="1">
    <location>
        <begin position="1"/>
        <end position="25"/>
    </location>
</feature>
<gene>
    <name evidence="2" type="ORF">SAMN06265339_1000</name>
</gene>
<accession>A0ABY1NKH1</accession>
<dbReference type="RefSeq" id="WP_283400480.1">
    <property type="nucleotide sequence ID" value="NZ_FXUB01000002.1"/>
</dbReference>
<proteinExistence type="predicted"/>
<keyword evidence="3" id="KW-1185">Reference proteome</keyword>
<protein>
    <submittedName>
        <fullName evidence="2">Beta-barrel porin-2, OmpL-like. bbp2</fullName>
    </submittedName>
</protein>
<dbReference type="SUPFAM" id="SSF56935">
    <property type="entry name" value="Porins"/>
    <property type="match status" value="1"/>
</dbReference>